<sequence length="178" mass="20952">MNSLPMEQTWMVLVDLLTDLKKKGVEISQAVIEDIRMAKTLINFYKVDPTDPERNKEVKRINEFMSSVQITLMDFAEKQGDDYRELWMEKLKKVSRGEQLYKLGEKKSKFVVGAPSGFSMVRITFKKPISEDRLQEIEEYHNVIMEFENDEIVVIYGDDEHIKDSLKEISPFFKEQMD</sequence>
<dbReference type="OrthoDB" id="81978at2157"/>
<dbReference type="RefSeq" id="WP_013826063.1">
    <property type="nucleotide sequence ID" value="NC_015574.1"/>
</dbReference>
<dbReference type="STRING" id="868131.MSWAN_1550"/>
<dbReference type="PIRSF" id="PIRSF037052">
    <property type="entry name" value="UCP037052"/>
    <property type="match status" value="1"/>
</dbReference>
<dbReference type="InterPro" id="IPR056731">
    <property type="entry name" value="DUF2096_N"/>
</dbReference>
<protein>
    <submittedName>
        <fullName evidence="3">Uncharacterized conserved protein UCP037052</fullName>
    </submittedName>
</protein>
<dbReference type="HOGENOM" id="CLU_1507380_0_0_2"/>
<dbReference type="EMBL" id="CP002772">
    <property type="protein sequence ID" value="AEG18564.1"/>
    <property type="molecule type" value="Genomic_DNA"/>
</dbReference>
<reference evidence="3 4" key="1">
    <citation type="journal article" date="2014" name="Int. J. Syst. Evol. Microbiol.">
        <title>Methanobacterium paludis sp. nov. and a novel strain of Methanobacterium lacus isolated from northern peatlands.</title>
        <authorList>
            <person name="Cadillo-Quiroz H."/>
            <person name="Brauer S.L."/>
            <person name="Goodson N."/>
            <person name="Yavitt J.B."/>
            <person name="Zinder S.H."/>
        </authorList>
    </citation>
    <scope>NUCLEOTIDE SEQUENCE [LARGE SCALE GENOMIC DNA]</scope>
    <source>
        <strain evidence="4">DSM 25820 / JCM 18151 / SWAN1</strain>
    </source>
</reference>
<dbReference type="InterPro" id="IPR017098">
    <property type="entry name" value="UCP037052"/>
</dbReference>
<dbReference type="Proteomes" id="UP000009231">
    <property type="component" value="Chromosome"/>
</dbReference>
<proteinExistence type="predicted"/>
<accession>F6D1T7</accession>
<dbReference type="InterPro" id="IPR056730">
    <property type="entry name" value="DUF2096_C"/>
</dbReference>
<dbReference type="Pfam" id="PF09869">
    <property type="entry name" value="KH_DUF2096_C"/>
    <property type="match status" value="1"/>
</dbReference>
<dbReference type="GeneID" id="10669059"/>
<feature type="domain" description="DUF2096" evidence="1">
    <location>
        <begin position="117"/>
        <end position="175"/>
    </location>
</feature>
<evidence type="ECO:0000313" key="4">
    <source>
        <dbReference type="Proteomes" id="UP000009231"/>
    </source>
</evidence>
<evidence type="ECO:0000259" key="1">
    <source>
        <dbReference type="Pfam" id="PF09869"/>
    </source>
</evidence>
<name>F6D1T7_METPW</name>
<evidence type="ECO:0000259" key="2">
    <source>
        <dbReference type="Pfam" id="PF23100"/>
    </source>
</evidence>
<dbReference type="KEGG" id="mew:MSWAN_1550"/>
<organism evidence="3 4">
    <name type="scientific">Methanobacterium paludis (strain DSM 25820 / JCM 18151 / SWAN1)</name>
    <dbReference type="NCBI Taxonomy" id="868131"/>
    <lineage>
        <taxon>Archaea</taxon>
        <taxon>Methanobacteriati</taxon>
        <taxon>Methanobacteriota</taxon>
        <taxon>Methanomada group</taxon>
        <taxon>Methanobacteria</taxon>
        <taxon>Methanobacteriales</taxon>
        <taxon>Methanobacteriaceae</taxon>
        <taxon>Methanobacterium</taxon>
    </lineage>
</organism>
<gene>
    <name evidence="3" type="ordered locus">MSWAN_1550</name>
</gene>
<dbReference type="Pfam" id="PF23100">
    <property type="entry name" value="DUF2096_N"/>
    <property type="match status" value="1"/>
</dbReference>
<dbReference type="eggNOG" id="arCOG04906">
    <property type="taxonomic scope" value="Archaea"/>
</dbReference>
<feature type="domain" description="DUF2096" evidence="2">
    <location>
        <begin position="6"/>
        <end position="100"/>
    </location>
</feature>
<keyword evidence="4" id="KW-1185">Reference proteome</keyword>
<evidence type="ECO:0000313" key="3">
    <source>
        <dbReference type="EMBL" id="AEG18564.1"/>
    </source>
</evidence>
<dbReference type="AlphaFoldDB" id="F6D1T7"/>